<evidence type="ECO:0000256" key="6">
    <source>
        <dbReference type="ARBA" id="ARBA00023002"/>
    </source>
</evidence>
<dbReference type="Proteomes" id="UP000295351">
    <property type="component" value="Unassembled WGS sequence"/>
</dbReference>
<keyword evidence="10" id="KW-1185">Reference proteome</keyword>
<dbReference type="InterPro" id="IPR004113">
    <property type="entry name" value="FAD-bd_oxidored_4_C"/>
</dbReference>
<dbReference type="Gene3D" id="3.30.70.2740">
    <property type="match status" value="1"/>
</dbReference>
<dbReference type="InterPro" id="IPR016164">
    <property type="entry name" value="FAD-linked_Oxase-like_C"/>
</dbReference>
<organism evidence="9 10">
    <name type="scientific">Shinella granuli</name>
    <dbReference type="NCBI Taxonomy" id="323621"/>
    <lineage>
        <taxon>Bacteria</taxon>
        <taxon>Pseudomonadati</taxon>
        <taxon>Pseudomonadota</taxon>
        <taxon>Alphaproteobacteria</taxon>
        <taxon>Hyphomicrobiales</taxon>
        <taxon>Rhizobiaceae</taxon>
        <taxon>Shinella</taxon>
    </lineage>
</organism>
<feature type="domain" description="FAD-binding PCMH-type" evidence="8">
    <location>
        <begin position="49"/>
        <end position="226"/>
    </location>
</feature>
<dbReference type="FunFam" id="3.30.70.2740:FF:000001">
    <property type="entry name" value="D-lactate dehydrogenase mitochondrial"/>
    <property type="match status" value="1"/>
</dbReference>
<keyword evidence="6" id="KW-0560">Oxidoreductase</keyword>
<dbReference type="PROSITE" id="PS51387">
    <property type="entry name" value="FAD_PCMH"/>
    <property type="match status" value="1"/>
</dbReference>
<reference evidence="9 10" key="1">
    <citation type="submission" date="2019-03" db="EMBL/GenBank/DDBJ databases">
        <title>Genomic Encyclopedia of Type Strains, Phase IV (KMG-IV): sequencing the most valuable type-strain genomes for metagenomic binning, comparative biology and taxonomic classification.</title>
        <authorList>
            <person name="Goeker M."/>
        </authorList>
    </citation>
    <scope>NUCLEOTIDE SEQUENCE [LARGE SCALE GENOMIC DNA]</scope>
    <source>
        <strain evidence="9 10">DSM 18401</strain>
    </source>
</reference>
<accession>A0A4R2D4S7</accession>
<evidence type="ECO:0000259" key="8">
    <source>
        <dbReference type="PROSITE" id="PS51387"/>
    </source>
</evidence>
<evidence type="ECO:0000313" key="10">
    <source>
        <dbReference type="Proteomes" id="UP000295351"/>
    </source>
</evidence>
<evidence type="ECO:0000256" key="7">
    <source>
        <dbReference type="ARBA" id="ARBA00038897"/>
    </source>
</evidence>
<dbReference type="EMBL" id="SLVX01000001">
    <property type="protein sequence ID" value="TCN48696.1"/>
    <property type="molecule type" value="Genomic_DNA"/>
</dbReference>
<evidence type="ECO:0000256" key="1">
    <source>
        <dbReference type="ARBA" id="ARBA00001974"/>
    </source>
</evidence>
<evidence type="ECO:0000256" key="5">
    <source>
        <dbReference type="ARBA" id="ARBA00022946"/>
    </source>
</evidence>
<dbReference type="FunFam" id="3.30.465.10:FF:000016">
    <property type="entry name" value="probable D-lactate dehydrogenase, mitochondrial"/>
    <property type="match status" value="1"/>
</dbReference>
<evidence type="ECO:0000256" key="4">
    <source>
        <dbReference type="ARBA" id="ARBA00022827"/>
    </source>
</evidence>
<dbReference type="InterPro" id="IPR016169">
    <property type="entry name" value="FAD-bd_PCMH_sub2"/>
</dbReference>
<keyword evidence="3" id="KW-0285">Flavoprotein</keyword>
<dbReference type="GO" id="GO:0008720">
    <property type="term" value="F:D-lactate dehydrogenase (NAD+) activity"/>
    <property type="evidence" value="ECO:0007669"/>
    <property type="project" value="TreeGrafter"/>
</dbReference>
<name>A0A4R2D4S7_SHIGR</name>
<dbReference type="GO" id="GO:0004458">
    <property type="term" value="F:D-lactate dehydrogenase (cytochrome) activity"/>
    <property type="evidence" value="ECO:0007669"/>
    <property type="project" value="UniProtKB-EC"/>
</dbReference>
<evidence type="ECO:0000256" key="3">
    <source>
        <dbReference type="ARBA" id="ARBA00022630"/>
    </source>
</evidence>
<dbReference type="Pfam" id="PF01565">
    <property type="entry name" value="FAD_binding_4"/>
    <property type="match status" value="1"/>
</dbReference>
<dbReference type="InterPro" id="IPR016166">
    <property type="entry name" value="FAD-bd_PCMH"/>
</dbReference>
<dbReference type="EC" id="1.1.2.4" evidence="7"/>
<evidence type="ECO:0000313" key="9">
    <source>
        <dbReference type="EMBL" id="TCN48696.1"/>
    </source>
</evidence>
<evidence type="ECO:0000256" key="2">
    <source>
        <dbReference type="ARBA" id="ARBA00008000"/>
    </source>
</evidence>
<sequence>MALADIRGGARNEEGIAAALPRLAGRFGARFQTGEAIRAQHAHTTTYIPAQLPDGVVFVENAEEVKAVVSLCAELKVPVIPFGTGSSLEGQVNAPNGGISIDFSNMKRVLEVNAEDLDCTVEPGITREELNVYLRDTGLFFPIDPGANASIGGMTSTRASGTNAVRYGTMKDNVLAVTAVTATGEEIRTARRARKSSAGYDLTRLFVGAEGTLGVLTSITLRLQGIPAVIAGGICGFPTLKDACNAVIMTIQLGIPVARIELVNTLQIKACNAYSGLTLPEQPTLFVEFHGNEESVRLQSEEFGAIAAECGGGAFQWSSDAEERAKLWKARHNVYWSAKALRPGWEAIATDVCVPISRLADCVAETEVDIEEHGLLAPIVGHAGDGNFHVSLVFDDKDPAHVAEVEAFVGRLNARALAMDGTCTGEHGIGQGKQGFLPGELGGTVQLMRQIKQALDPDNILNPGKIFSTLSGN</sequence>
<dbReference type="RefSeq" id="WP_133032914.1">
    <property type="nucleotide sequence ID" value="NZ_BAABEI010000012.1"/>
</dbReference>
<dbReference type="SUPFAM" id="SSF55103">
    <property type="entry name" value="FAD-linked oxidases, C-terminal domain"/>
    <property type="match status" value="1"/>
</dbReference>
<dbReference type="InterPro" id="IPR006094">
    <property type="entry name" value="Oxid_FAD_bind_N"/>
</dbReference>
<dbReference type="GO" id="GO:1903457">
    <property type="term" value="P:lactate catabolic process"/>
    <property type="evidence" value="ECO:0007669"/>
    <property type="project" value="TreeGrafter"/>
</dbReference>
<dbReference type="InterPro" id="IPR036318">
    <property type="entry name" value="FAD-bd_PCMH-like_sf"/>
</dbReference>
<keyword evidence="5" id="KW-0809">Transit peptide</keyword>
<gene>
    <name evidence="9" type="ORF">EV665_101433</name>
</gene>
<dbReference type="Pfam" id="PF02913">
    <property type="entry name" value="FAD-oxidase_C"/>
    <property type="match status" value="1"/>
</dbReference>
<dbReference type="PANTHER" id="PTHR11748:SF111">
    <property type="entry name" value="D-LACTATE DEHYDROGENASE, MITOCHONDRIAL-RELATED"/>
    <property type="match status" value="1"/>
</dbReference>
<dbReference type="Gene3D" id="3.30.465.10">
    <property type="match status" value="1"/>
</dbReference>
<keyword evidence="4" id="KW-0274">FAD</keyword>
<dbReference type="SUPFAM" id="SSF56176">
    <property type="entry name" value="FAD-binding/transporter-associated domain-like"/>
    <property type="match status" value="1"/>
</dbReference>
<comment type="cofactor">
    <cofactor evidence="1">
        <name>FAD</name>
        <dbReference type="ChEBI" id="CHEBI:57692"/>
    </cofactor>
</comment>
<dbReference type="PANTHER" id="PTHR11748">
    <property type="entry name" value="D-LACTATE DEHYDROGENASE"/>
    <property type="match status" value="1"/>
</dbReference>
<protein>
    <recommendedName>
        <fullName evidence="7">D-lactate dehydrogenase (cytochrome)</fullName>
        <ecNumber evidence="7">1.1.2.4</ecNumber>
    </recommendedName>
</protein>
<dbReference type="GO" id="GO:0071949">
    <property type="term" value="F:FAD binding"/>
    <property type="evidence" value="ECO:0007669"/>
    <property type="project" value="InterPro"/>
</dbReference>
<dbReference type="Gene3D" id="1.10.45.10">
    <property type="entry name" value="Vanillyl-alcohol Oxidase, Chain A, domain 4"/>
    <property type="match status" value="1"/>
</dbReference>
<comment type="similarity">
    <text evidence="2">Belongs to the FAD-binding oxidoreductase/transferase type 4 family.</text>
</comment>
<dbReference type="AlphaFoldDB" id="A0A4R2D4S7"/>
<proteinExistence type="inferred from homology"/>
<comment type="caution">
    <text evidence="9">The sequence shown here is derived from an EMBL/GenBank/DDBJ whole genome shotgun (WGS) entry which is preliminary data.</text>
</comment>
<dbReference type="FunFam" id="1.10.45.10:FF:000001">
    <property type="entry name" value="D-lactate dehydrogenase mitochondrial"/>
    <property type="match status" value="1"/>
</dbReference>
<dbReference type="InterPro" id="IPR016171">
    <property type="entry name" value="Vanillyl_alc_oxidase_C-sub2"/>
</dbReference>